<evidence type="ECO:0000313" key="2">
    <source>
        <dbReference type="Proteomes" id="UP001596383"/>
    </source>
</evidence>
<dbReference type="AlphaFoldDB" id="A0ABD5SFD1"/>
<dbReference type="Proteomes" id="UP001596383">
    <property type="component" value="Unassembled WGS sequence"/>
</dbReference>
<accession>A0ABD5SFD1</accession>
<gene>
    <name evidence="1" type="ORF">ACFQE6_02345</name>
</gene>
<dbReference type="Pfam" id="PF26042">
    <property type="entry name" value="DUF8012"/>
    <property type="match status" value="1"/>
</dbReference>
<dbReference type="InterPro" id="IPR058325">
    <property type="entry name" value="DUF8012"/>
</dbReference>
<keyword evidence="2" id="KW-1185">Reference proteome</keyword>
<evidence type="ECO:0000313" key="1">
    <source>
        <dbReference type="EMBL" id="MFC6763935.1"/>
    </source>
</evidence>
<name>A0ABD5SFD1_9EURY</name>
<dbReference type="EMBL" id="JBHSWV010000034">
    <property type="protein sequence ID" value="MFC6763935.1"/>
    <property type="molecule type" value="Genomic_DNA"/>
</dbReference>
<organism evidence="1 2">
    <name type="scientific">Natrinema soli</name>
    <dbReference type="NCBI Taxonomy" id="1930624"/>
    <lineage>
        <taxon>Archaea</taxon>
        <taxon>Methanobacteriati</taxon>
        <taxon>Methanobacteriota</taxon>
        <taxon>Stenosarchaea group</taxon>
        <taxon>Halobacteria</taxon>
        <taxon>Halobacteriales</taxon>
        <taxon>Natrialbaceae</taxon>
        <taxon>Natrinema</taxon>
    </lineage>
</organism>
<dbReference type="RefSeq" id="WP_273737041.1">
    <property type="nucleotide sequence ID" value="NZ_JAQIVI010000034.1"/>
</dbReference>
<reference evidence="1 2" key="1">
    <citation type="journal article" date="2019" name="Int. J. Syst. Evol. Microbiol.">
        <title>The Global Catalogue of Microorganisms (GCM) 10K type strain sequencing project: providing services to taxonomists for standard genome sequencing and annotation.</title>
        <authorList>
            <consortium name="The Broad Institute Genomics Platform"/>
            <consortium name="The Broad Institute Genome Sequencing Center for Infectious Disease"/>
            <person name="Wu L."/>
            <person name="Ma J."/>
        </authorList>
    </citation>
    <scope>NUCLEOTIDE SEQUENCE [LARGE SCALE GENOMIC DNA]</scope>
    <source>
        <strain evidence="1 2">LMG 29247</strain>
    </source>
</reference>
<comment type="caution">
    <text evidence="1">The sequence shown here is derived from an EMBL/GenBank/DDBJ whole genome shotgun (WGS) entry which is preliminary data.</text>
</comment>
<sequence>MDKEHIPGYLLWDAWSCFRSIDEDQLSEKDRERNVDGVALLEDVSLLESGGRSESLGSSTAGRLASQAIGPARPIPFWVWI</sequence>
<proteinExistence type="predicted"/>
<protein>
    <submittedName>
        <fullName evidence="1">Uncharacterized protein</fullName>
    </submittedName>
</protein>